<dbReference type="RefSeq" id="WP_019375136.1">
    <property type="nucleotide sequence ID" value="NZ_ALEE01000732.1"/>
</dbReference>
<comment type="caution">
    <text evidence="1">The sequence shown here is derived from an EMBL/GenBank/DDBJ whole genome shotgun (WGS) entry which is preliminary data.</text>
</comment>
<dbReference type="InterPro" id="IPR010710">
    <property type="entry name" value="DUF1289"/>
</dbReference>
<name>A0A317RGW5_9BURK</name>
<gene>
    <name evidence="1" type="ORF">DFR36_101201</name>
</gene>
<dbReference type="Pfam" id="PF12512">
    <property type="entry name" value="DUF3717"/>
    <property type="match status" value="1"/>
</dbReference>
<organism evidence="1 2">
    <name type="scientific">Melaminivora alkalimesophila</name>
    <dbReference type="NCBI Taxonomy" id="1165852"/>
    <lineage>
        <taxon>Bacteria</taxon>
        <taxon>Pseudomonadati</taxon>
        <taxon>Pseudomonadota</taxon>
        <taxon>Betaproteobacteria</taxon>
        <taxon>Burkholderiales</taxon>
        <taxon>Comamonadaceae</taxon>
        <taxon>Melaminivora</taxon>
    </lineage>
</organism>
<proteinExistence type="predicted"/>
<dbReference type="PANTHER" id="PTHR35175">
    <property type="entry name" value="DUF1289 DOMAIN-CONTAINING PROTEIN"/>
    <property type="match status" value="1"/>
</dbReference>
<dbReference type="EMBL" id="QGUB01000001">
    <property type="protein sequence ID" value="PWW48695.1"/>
    <property type="molecule type" value="Genomic_DNA"/>
</dbReference>
<dbReference type="AlphaFoldDB" id="A0A317RGW5"/>
<protein>
    <submittedName>
        <fullName evidence="1">Uncharacterized protein</fullName>
    </submittedName>
</protein>
<dbReference type="PANTHER" id="PTHR35175:SF1">
    <property type="entry name" value="OXIDOREDUCTASE"/>
    <property type="match status" value="1"/>
</dbReference>
<evidence type="ECO:0000313" key="2">
    <source>
        <dbReference type="Proteomes" id="UP000246483"/>
    </source>
</evidence>
<accession>A0A317RGW5</accession>
<dbReference type="Pfam" id="PF06945">
    <property type="entry name" value="DUF1289"/>
    <property type="match status" value="1"/>
</dbReference>
<keyword evidence="2" id="KW-1185">Reference proteome</keyword>
<evidence type="ECO:0000313" key="1">
    <source>
        <dbReference type="EMBL" id="PWW48695.1"/>
    </source>
</evidence>
<reference evidence="1 2" key="1">
    <citation type="submission" date="2018-05" db="EMBL/GenBank/DDBJ databases">
        <title>Genomic Encyclopedia of Type Strains, Phase IV (KMG-IV): sequencing the most valuable type-strain genomes for metagenomic binning, comparative biology and taxonomic classification.</title>
        <authorList>
            <person name="Goeker M."/>
        </authorList>
    </citation>
    <scope>NUCLEOTIDE SEQUENCE [LARGE SCALE GENOMIC DNA]</scope>
    <source>
        <strain evidence="1 2">DSM 26006</strain>
    </source>
</reference>
<dbReference type="OrthoDB" id="5296987at2"/>
<sequence>MSIPPAPLHIADLEAAINFWRERAPVDGSGALAPEVAALAEVYGAMAHAGAQEVPLPALPGPARSAWLAWYETLPDTPCIAVCSTSQGDEWCKGCGRSFTEVQHWLEMDPAQKRAVWRRIEREGTALRFTARYAGRAGAAAAPH</sequence>
<dbReference type="InterPro" id="IPR022191">
    <property type="entry name" value="DUF3717"/>
</dbReference>
<dbReference type="Proteomes" id="UP000246483">
    <property type="component" value="Unassembled WGS sequence"/>
</dbReference>